<sequence length="313" mass="34297">MSLTPAFKALLKAPKYAARASAYSANKTIPAGAGGLPARPPRTALLEDLFQRISARAQQHSIGWGEWVTVVTATMFALNSPGSLKILHRFVVRRDGSTELRPVSERVERACLMREVGLKSIGLIGTPKAINNLAALRAMVDEDKECAAAMPNEPRREISASEWDRVKKVGNALYEDIYQEKSQRLRDVLSHSHPDLGVYILQNEYGPLFAPPTMYKQIEEPAWEVNRVRVSLMNMAALHAQGGVAPQVTSHTFGLLRSGPSFAHVQGPERAGLDFLATLEGATWVIETVNEVAAVVEGTEDEDREPPSPPSRL</sequence>
<organism evidence="1 2">
    <name type="scientific">Malassezia brasiliensis</name>
    <dbReference type="NCBI Taxonomy" id="1821822"/>
    <lineage>
        <taxon>Eukaryota</taxon>
        <taxon>Fungi</taxon>
        <taxon>Dikarya</taxon>
        <taxon>Basidiomycota</taxon>
        <taxon>Ustilaginomycotina</taxon>
        <taxon>Malasseziomycetes</taxon>
        <taxon>Malasseziales</taxon>
        <taxon>Malasseziaceae</taxon>
        <taxon>Malassezia</taxon>
    </lineage>
</organism>
<dbReference type="SUPFAM" id="SSF69118">
    <property type="entry name" value="AhpD-like"/>
    <property type="match status" value="1"/>
</dbReference>
<reference evidence="1" key="1">
    <citation type="submission" date="2023-03" db="EMBL/GenBank/DDBJ databases">
        <title>Mating type loci evolution in Malassezia.</title>
        <authorList>
            <person name="Coelho M.A."/>
        </authorList>
    </citation>
    <scope>NUCLEOTIDE SEQUENCE</scope>
    <source>
        <strain evidence="1">CBS 14135</strain>
    </source>
</reference>
<dbReference type="AlphaFoldDB" id="A0AAF0DZ57"/>
<gene>
    <name evidence="1" type="ORF">MBRA1_002876</name>
</gene>
<protein>
    <submittedName>
        <fullName evidence="1">Uncharacterized protein</fullName>
    </submittedName>
</protein>
<dbReference type="Gene3D" id="1.20.1290.10">
    <property type="entry name" value="AhpD-like"/>
    <property type="match status" value="1"/>
</dbReference>
<dbReference type="InterPro" id="IPR052999">
    <property type="entry name" value="PTS1_Protein"/>
</dbReference>
<dbReference type="EMBL" id="CP119953">
    <property type="protein sequence ID" value="WFC96220.1"/>
    <property type="molecule type" value="Genomic_DNA"/>
</dbReference>
<name>A0AAF0DZ57_9BASI</name>
<proteinExistence type="predicted"/>
<dbReference type="PANTHER" id="PTHR28180">
    <property type="entry name" value="CONSERVED MITOCHONDRIAL PROTEIN-RELATED"/>
    <property type="match status" value="1"/>
</dbReference>
<dbReference type="InterPro" id="IPR029032">
    <property type="entry name" value="AhpD-like"/>
</dbReference>
<accession>A0AAF0DZ57</accession>
<evidence type="ECO:0000313" key="1">
    <source>
        <dbReference type="EMBL" id="WFC96220.1"/>
    </source>
</evidence>
<dbReference type="PANTHER" id="PTHR28180:SF2">
    <property type="entry name" value="PEROXISOMAL PROTEIN 2"/>
    <property type="match status" value="1"/>
</dbReference>
<dbReference type="Proteomes" id="UP001216638">
    <property type="component" value="Chromosome 3"/>
</dbReference>
<keyword evidence="2" id="KW-1185">Reference proteome</keyword>
<evidence type="ECO:0000313" key="2">
    <source>
        <dbReference type="Proteomes" id="UP001216638"/>
    </source>
</evidence>